<feature type="compositionally biased region" description="Basic and acidic residues" evidence="1">
    <location>
        <begin position="170"/>
        <end position="182"/>
    </location>
</feature>
<feature type="compositionally biased region" description="Low complexity" evidence="1">
    <location>
        <begin position="95"/>
        <end position="107"/>
    </location>
</feature>
<evidence type="ECO:0000256" key="1">
    <source>
        <dbReference type="SAM" id="MobiDB-lite"/>
    </source>
</evidence>
<name>A0A8T0R9G0_PANVG</name>
<evidence type="ECO:0000313" key="2">
    <source>
        <dbReference type="EMBL" id="KAG2582401.1"/>
    </source>
</evidence>
<protein>
    <submittedName>
        <fullName evidence="2">Uncharacterized protein</fullName>
    </submittedName>
</protein>
<sequence length="239" mass="26122">MRRRCTRYPSTPTGRHSSPCPSAWEWGLPSPPTLAVRPVGGRPSELSRERRPRVPFPDGERPPAATPRAYALSAGPGRCRARTRTPRLRPADIETTSSSSLPSDADATPPPATRTRDADSTRARPCASQNSPVAVAWVADDRSARRATIQRIRQYGSGQAARGKAASSLPREREREREREEQLSLASAGKGSFKSGKGKKFLRSCGGASLRDAKSASTKKVKKRRLRRCTNKSLQPIVE</sequence>
<dbReference type="EMBL" id="CM029047">
    <property type="protein sequence ID" value="KAG2582401.1"/>
    <property type="molecule type" value="Genomic_DNA"/>
</dbReference>
<comment type="caution">
    <text evidence="2">The sequence shown here is derived from an EMBL/GenBank/DDBJ whole genome shotgun (WGS) entry which is preliminary data.</text>
</comment>
<proteinExistence type="predicted"/>
<gene>
    <name evidence="2" type="ORF">PVAP13_6KG101835</name>
</gene>
<keyword evidence="3" id="KW-1185">Reference proteome</keyword>
<feature type="region of interest" description="Disordered" evidence="1">
    <location>
        <begin position="1"/>
        <end position="134"/>
    </location>
</feature>
<dbReference type="Proteomes" id="UP000823388">
    <property type="component" value="Chromosome 6K"/>
</dbReference>
<evidence type="ECO:0000313" key="3">
    <source>
        <dbReference type="Proteomes" id="UP000823388"/>
    </source>
</evidence>
<feature type="region of interest" description="Disordered" evidence="1">
    <location>
        <begin position="152"/>
        <end position="239"/>
    </location>
</feature>
<reference evidence="2" key="1">
    <citation type="submission" date="2020-05" db="EMBL/GenBank/DDBJ databases">
        <title>WGS assembly of Panicum virgatum.</title>
        <authorList>
            <person name="Lovell J.T."/>
            <person name="Jenkins J."/>
            <person name="Shu S."/>
            <person name="Juenger T.E."/>
            <person name="Schmutz J."/>
        </authorList>
    </citation>
    <scope>NUCLEOTIDE SEQUENCE</scope>
    <source>
        <strain evidence="2">AP13</strain>
    </source>
</reference>
<dbReference type="AlphaFoldDB" id="A0A8T0R9G0"/>
<accession>A0A8T0R9G0</accession>
<feature type="compositionally biased region" description="Low complexity" evidence="1">
    <location>
        <begin position="184"/>
        <end position="195"/>
    </location>
</feature>
<feature type="compositionally biased region" description="Polar residues" evidence="1">
    <location>
        <begin position="8"/>
        <end position="20"/>
    </location>
</feature>
<organism evidence="2 3">
    <name type="scientific">Panicum virgatum</name>
    <name type="common">Blackwell switchgrass</name>
    <dbReference type="NCBI Taxonomy" id="38727"/>
    <lineage>
        <taxon>Eukaryota</taxon>
        <taxon>Viridiplantae</taxon>
        <taxon>Streptophyta</taxon>
        <taxon>Embryophyta</taxon>
        <taxon>Tracheophyta</taxon>
        <taxon>Spermatophyta</taxon>
        <taxon>Magnoliopsida</taxon>
        <taxon>Liliopsida</taxon>
        <taxon>Poales</taxon>
        <taxon>Poaceae</taxon>
        <taxon>PACMAD clade</taxon>
        <taxon>Panicoideae</taxon>
        <taxon>Panicodae</taxon>
        <taxon>Paniceae</taxon>
        <taxon>Panicinae</taxon>
        <taxon>Panicum</taxon>
        <taxon>Panicum sect. Hiantes</taxon>
    </lineage>
</organism>
<feature type="compositionally biased region" description="Basic residues" evidence="1">
    <location>
        <begin position="217"/>
        <end position="230"/>
    </location>
</feature>